<dbReference type="Proteomes" id="UP000295192">
    <property type="component" value="Unassembled WGS sequence"/>
</dbReference>
<organism evidence="2 3">
    <name type="scientific">Drosophila navojoa</name>
    <name type="common">Fruit fly</name>
    <dbReference type="NCBI Taxonomy" id="7232"/>
    <lineage>
        <taxon>Eukaryota</taxon>
        <taxon>Metazoa</taxon>
        <taxon>Ecdysozoa</taxon>
        <taxon>Arthropoda</taxon>
        <taxon>Hexapoda</taxon>
        <taxon>Insecta</taxon>
        <taxon>Pterygota</taxon>
        <taxon>Neoptera</taxon>
        <taxon>Endopterygota</taxon>
        <taxon>Diptera</taxon>
        <taxon>Brachycera</taxon>
        <taxon>Muscomorpha</taxon>
        <taxon>Ephydroidea</taxon>
        <taxon>Drosophilidae</taxon>
        <taxon>Drosophila</taxon>
    </lineage>
</organism>
<evidence type="ECO:0000256" key="1">
    <source>
        <dbReference type="SAM" id="MobiDB-lite"/>
    </source>
</evidence>
<gene>
    <name evidence="2" type="ORF">AWZ03_007804</name>
</gene>
<keyword evidence="3" id="KW-1185">Reference proteome</keyword>
<accession>A0A484BCN6</accession>
<evidence type="ECO:0000313" key="2">
    <source>
        <dbReference type="EMBL" id="TDG45770.1"/>
    </source>
</evidence>
<sequence>MFNLLNGCAALNGKQMSGLEACCSSDYECRLVSNIVVVAVAELWCRRKRRRRHHRRLMQSEAGPTFPMCNLSTSNKNSAKILPARNDKKQKHK</sequence>
<dbReference type="AlphaFoldDB" id="A0A484BCN6"/>
<dbReference type="EMBL" id="LSRL02000071">
    <property type="protein sequence ID" value="TDG45770.1"/>
    <property type="molecule type" value="Genomic_DNA"/>
</dbReference>
<protein>
    <submittedName>
        <fullName evidence="2">Uncharacterized protein</fullName>
    </submittedName>
</protein>
<proteinExistence type="predicted"/>
<name>A0A484BCN6_DRONA</name>
<reference evidence="2 3" key="1">
    <citation type="journal article" date="2019" name="J. Hered.">
        <title>An Improved Genome Assembly for Drosophila navojoa, the Basal Species in the mojavensis Cluster.</title>
        <authorList>
            <person name="Vanderlinde T."/>
            <person name="Dupim E.G."/>
            <person name="Nazario-Yepiz N.O."/>
            <person name="Carvalho A.B."/>
        </authorList>
    </citation>
    <scope>NUCLEOTIDE SEQUENCE [LARGE SCALE GENOMIC DNA]</scope>
    <source>
        <strain evidence="2">Navoj_Jal97</strain>
        <tissue evidence="2">Whole organism</tissue>
    </source>
</reference>
<feature type="region of interest" description="Disordered" evidence="1">
    <location>
        <begin position="54"/>
        <end position="93"/>
    </location>
</feature>
<comment type="caution">
    <text evidence="2">The sequence shown here is derived from an EMBL/GenBank/DDBJ whole genome shotgun (WGS) entry which is preliminary data.</text>
</comment>
<evidence type="ECO:0000313" key="3">
    <source>
        <dbReference type="Proteomes" id="UP000295192"/>
    </source>
</evidence>